<feature type="coiled-coil region" evidence="1">
    <location>
        <begin position="234"/>
        <end position="315"/>
    </location>
</feature>
<sequence length="990" mass="115502">MSADEEQSLSAQDLRKRLYQSFKRKGVLDAVKTQLRNQLIVELQHETLPRASSEKSYSLSVLASNSLVIDHLQSSGYEYTLSVFYPECGISKEKVFSTKDILDLLRVSPHSPVYKSLVMDTHRGEKGLLMTLLSELIDHRLQSRDADTQTSDVSDYTESIVRKMQVIDEEYEVLRQKGQRWASVEVKLAEYRKEMEEQAQAELRSKMEHFQEVEMRRVRVEEREKCQQEVLEVRRKLERNYEMKSEALMNREKNAIERLQKQQQMEERELYDQRQALLREIESVHNRDAELRLRIEAFEKSCKLHEEKMRSSEELLRKRELDVRKMEETYDLKLNSEIRKHQLELKEDYGRRTEALRENENKNKEETARIQREAAVVDARREEHERVVSELARVQEELEAARGDVCVLLQQNAALKEKLEAASDYTTVRNERMELQAEVHLLKRKLEESQKEKQRLYQELTAPSPELLTLQAELKRQEAARRVDLEEFQNQKQVFHGQLAQEVERCAQLKAQLLECEERTRWMSTHTDEIKQQLRHTQQALENEVLRNPKPSLVDRSVLDLIPARVVPNDVYVEGYHDDLCDPEIATRGRRRSRTEGEDIVAAALNRIQELEKEAETLEEAYRSYRLRGVASHVPFKGTSPPPPCAPATFVWPKSRVVMEGAYAATEPNQRLPGHMTPPTVGSPPIRRLSSTPVCTSKIKPRARTEHEAMFSGLSSQREVSPISAVSSEEHTHITPPSSPQLKSTARDNCSPLKLQMISRSSGESSPQPEKISIQDLSEPQTDFPDCSEQQMEEAHTYVEQHDVVLSAAGKKHEEEEERMKEEEERRWQEERRMKEERRWREREEAREKERRELELLQQDDLHGREVVGEEEVVEEVKEVVEEVKEVVEEVEKVEEEEVDEEMGGGTENRDERTDVKTVEDAGDAEMQEAQDDPLRKYMLMVMQGREREREQNMNRDESENQSPELIVLSDHKDDSVAAVSHDDADDEFW</sequence>
<feature type="compositionally biased region" description="Polar residues" evidence="2">
    <location>
        <begin position="759"/>
        <end position="768"/>
    </location>
</feature>
<dbReference type="Pfam" id="PF16045">
    <property type="entry name" value="LisH_2"/>
    <property type="match status" value="1"/>
</dbReference>
<dbReference type="InterPro" id="IPR055289">
    <property type="entry name" value="OFD1"/>
</dbReference>
<dbReference type="PANTHER" id="PTHR39063:SF1">
    <property type="entry name" value="OFD1 CENTRIOLE AND CENTRIOLAR SATELLITE PROTEIN"/>
    <property type="match status" value="1"/>
</dbReference>
<evidence type="ECO:0000256" key="1">
    <source>
        <dbReference type="SAM" id="Coils"/>
    </source>
</evidence>
<dbReference type="PANTHER" id="PTHR39063">
    <property type="entry name" value="ORAL-FACIAL-DIGITAL SYNDROME 1 PROTEIN HOMOLOG"/>
    <property type="match status" value="1"/>
</dbReference>
<feature type="coiled-coil region" evidence="1">
    <location>
        <begin position="377"/>
        <end position="459"/>
    </location>
</feature>
<feature type="region of interest" description="Disordered" evidence="2">
    <location>
        <begin position="759"/>
        <end position="790"/>
    </location>
</feature>
<feature type="region of interest" description="Disordered" evidence="2">
    <location>
        <begin position="668"/>
        <end position="747"/>
    </location>
</feature>
<dbReference type="GO" id="GO:0060287">
    <property type="term" value="P:epithelial cilium movement involved in determination of left/right asymmetry"/>
    <property type="evidence" value="ECO:0007669"/>
    <property type="project" value="TreeGrafter"/>
</dbReference>
<dbReference type="RefSeq" id="XP_053536605.1">
    <property type="nucleotide sequence ID" value="XM_053680630.1"/>
</dbReference>
<proteinExistence type="predicted"/>
<feature type="compositionally biased region" description="Acidic residues" evidence="2">
    <location>
        <begin position="892"/>
        <end position="903"/>
    </location>
</feature>
<feature type="compositionally biased region" description="Basic and acidic residues" evidence="2">
    <location>
        <begin position="908"/>
        <end position="920"/>
    </location>
</feature>
<feature type="region of interest" description="Disordered" evidence="2">
    <location>
        <begin position="809"/>
        <end position="849"/>
    </location>
</feature>
<feature type="region of interest" description="Disordered" evidence="2">
    <location>
        <begin position="889"/>
        <end position="990"/>
    </location>
</feature>
<evidence type="ECO:0000313" key="3">
    <source>
        <dbReference type="Proteomes" id="UP000221080"/>
    </source>
</evidence>
<name>A0A9F7R5G6_ICTPU</name>
<dbReference type="Proteomes" id="UP000221080">
    <property type="component" value="Chromosome 6"/>
</dbReference>
<dbReference type="KEGG" id="ipu:108266216"/>
<gene>
    <name evidence="4" type="primary">ofd1</name>
</gene>
<feature type="compositionally biased region" description="Polar residues" evidence="2">
    <location>
        <begin position="713"/>
        <end position="727"/>
    </location>
</feature>
<dbReference type="GO" id="GO:0036064">
    <property type="term" value="C:ciliary basal body"/>
    <property type="evidence" value="ECO:0007669"/>
    <property type="project" value="TreeGrafter"/>
</dbReference>
<feature type="compositionally biased region" description="Basic and acidic residues" evidence="2">
    <location>
        <begin position="811"/>
        <end position="849"/>
    </location>
</feature>
<keyword evidence="1" id="KW-0175">Coiled coil</keyword>
<feature type="compositionally biased region" description="Basic and acidic residues" evidence="2">
    <location>
        <begin position="945"/>
        <end position="959"/>
    </location>
</feature>
<reference evidence="4" key="2">
    <citation type="submission" date="2025-08" db="UniProtKB">
        <authorList>
            <consortium name="RefSeq"/>
        </authorList>
    </citation>
    <scope>IDENTIFICATION</scope>
    <source>
        <tissue evidence="4">Blood</tissue>
    </source>
</reference>
<dbReference type="SMART" id="SM00667">
    <property type="entry name" value="LisH"/>
    <property type="match status" value="1"/>
</dbReference>
<evidence type="ECO:0000256" key="2">
    <source>
        <dbReference type="SAM" id="MobiDB-lite"/>
    </source>
</evidence>
<evidence type="ECO:0000313" key="4">
    <source>
        <dbReference type="RefSeq" id="XP_053536605.1"/>
    </source>
</evidence>
<reference evidence="3" key="1">
    <citation type="journal article" date="2016" name="Nat. Commun.">
        <title>The channel catfish genome sequence provides insights into the evolution of scale formation in teleosts.</title>
        <authorList>
            <person name="Liu Z."/>
            <person name="Liu S."/>
            <person name="Yao J."/>
            <person name="Bao L."/>
            <person name="Zhang J."/>
            <person name="Li Y."/>
            <person name="Jiang C."/>
            <person name="Sun L."/>
            <person name="Wang R."/>
            <person name="Zhang Y."/>
            <person name="Zhou T."/>
            <person name="Zeng Q."/>
            <person name="Fu Q."/>
            <person name="Gao S."/>
            <person name="Li N."/>
            <person name="Koren S."/>
            <person name="Jiang Y."/>
            <person name="Zimin A."/>
            <person name="Xu P."/>
            <person name="Phillippy A.M."/>
            <person name="Geng X."/>
            <person name="Song L."/>
            <person name="Sun F."/>
            <person name="Li C."/>
            <person name="Wang X."/>
            <person name="Chen A."/>
            <person name="Jin Y."/>
            <person name="Yuan Z."/>
            <person name="Yang Y."/>
            <person name="Tan S."/>
            <person name="Peatman E."/>
            <person name="Lu J."/>
            <person name="Qin Z."/>
            <person name="Dunham R."/>
            <person name="Li Z."/>
            <person name="Sonstegard T."/>
            <person name="Feng J."/>
            <person name="Danzmann R.G."/>
            <person name="Schroeder S."/>
            <person name="Scheffler B."/>
            <person name="Duke M.V."/>
            <person name="Ballard L."/>
            <person name="Kucuktas H."/>
            <person name="Kaltenboeck L."/>
            <person name="Liu H."/>
            <person name="Armbruster J."/>
            <person name="Xie Y."/>
            <person name="Kirby M.L."/>
            <person name="Tian Y."/>
            <person name="Flanagan M.E."/>
            <person name="Mu W."/>
            <person name="Waldbieser G.C."/>
        </authorList>
    </citation>
    <scope>NUCLEOTIDE SEQUENCE [LARGE SCALE GENOMIC DNA]</scope>
    <source>
        <strain evidence="3">SDA103</strain>
    </source>
</reference>
<feature type="compositionally biased region" description="Acidic residues" evidence="2">
    <location>
        <begin position="921"/>
        <end position="932"/>
    </location>
</feature>
<dbReference type="AlphaFoldDB" id="A0A9F7R5G6"/>
<accession>A0A9F7R5G6</accession>
<keyword evidence="3" id="KW-1185">Reference proteome</keyword>
<dbReference type="PROSITE" id="PS50896">
    <property type="entry name" value="LISH"/>
    <property type="match status" value="1"/>
</dbReference>
<feature type="coiled-coil region" evidence="1">
    <location>
        <begin position="594"/>
        <end position="628"/>
    </location>
</feature>
<protein>
    <submittedName>
        <fullName evidence="4">Centriole and centriolar satellite protein ofd1 isoform X1</fullName>
    </submittedName>
</protein>
<organism evidence="3 4">
    <name type="scientific">Ictalurus punctatus</name>
    <name type="common">Channel catfish</name>
    <name type="synonym">Silurus punctatus</name>
    <dbReference type="NCBI Taxonomy" id="7998"/>
    <lineage>
        <taxon>Eukaryota</taxon>
        <taxon>Metazoa</taxon>
        <taxon>Chordata</taxon>
        <taxon>Craniata</taxon>
        <taxon>Vertebrata</taxon>
        <taxon>Euteleostomi</taxon>
        <taxon>Actinopterygii</taxon>
        <taxon>Neopterygii</taxon>
        <taxon>Teleostei</taxon>
        <taxon>Ostariophysi</taxon>
        <taxon>Siluriformes</taxon>
        <taxon>Ictaluridae</taxon>
        <taxon>Ictalurus</taxon>
    </lineage>
</organism>
<dbReference type="OrthoDB" id="206339at2759"/>
<dbReference type="GeneID" id="108266216"/>
<dbReference type="GO" id="GO:0005576">
    <property type="term" value="C:extracellular region"/>
    <property type="evidence" value="ECO:0007669"/>
    <property type="project" value="GOC"/>
</dbReference>
<dbReference type="InterPro" id="IPR006594">
    <property type="entry name" value="LisH"/>
</dbReference>
<dbReference type="GO" id="GO:0005813">
    <property type="term" value="C:centrosome"/>
    <property type="evidence" value="ECO:0007669"/>
    <property type="project" value="TreeGrafter"/>
</dbReference>
<dbReference type="CTD" id="8481"/>